<gene>
    <name evidence="14" type="primary">ALG12</name>
    <name evidence="14" type="ORF">TWF703_000042</name>
</gene>
<reference evidence="14 15" key="1">
    <citation type="submission" date="2019-06" db="EMBL/GenBank/DDBJ databases">
        <authorList>
            <person name="Palmer J.M."/>
        </authorList>
    </citation>
    <scope>NUCLEOTIDE SEQUENCE [LARGE SCALE GENOMIC DNA]</scope>
    <source>
        <strain evidence="14 15">TWF703</strain>
    </source>
</reference>
<feature type="transmembrane region" description="Helical" evidence="12">
    <location>
        <begin position="164"/>
        <end position="186"/>
    </location>
</feature>
<dbReference type="EC" id="2.4.1.-" evidence="12"/>
<evidence type="ECO:0000256" key="7">
    <source>
        <dbReference type="ARBA" id="ARBA00022824"/>
    </source>
</evidence>
<feature type="region of interest" description="Disordered" evidence="13">
    <location>
        <begin position="1"/>
        <end position="20"/>
    </location>
</feature>
<feature type="transmembrane region" description="Helical" evidence="12">
    <location>
        <begin position="125"/>
        <end position="144"/>
    </location>
</feature>
<dbReference type="InterPro" id="IPR005599">
    <property type="entry name" value="GPI_mannosylTrfase"/>
</dbReference>
<comment type="caution">
    <text evidence="14">The sequence shown here is derived from an EMBL/GenBank/DDBJ whole genome shotgun (WGS) entry which is preliminary data.</text>
</comment>
<keyword evidence="5 14" id="KW-0808">Transferase</keyword>
<organism evidence="14 15">
    <name type="scientific">Orbilia oligospora</name>
    <name type="common">Nematode-trapping fungus</name>
    <name type="synonym">Arthrobotrys oligospora</name>
    <dbReference type="NCBI Taxonomy" id="2813651"/>
    <lineage>
        <taxon>Eukaryota</taxon>
        <taxon>Fungi</taxon>
        <taxon>Dikarya</taxon>
        <taxon>Ascomycota</taxon>
        <taxon>Pezizomycotina</taxon>
        <taxon>Orbiliomycetes</taxon>
        <taxon>Orbiliales</taxon>
        <taxon>Orbiliaceae</taxon>
        <taxon>Orbilia</taxon>
    </lineage>
</organism>
<evidence type="ECO:0000256" key="6">
    <source>
        <dbReference type="ARBA" id="ARBA00022692"/>
    </source>
</evidence>
<feature type="transmembrane region" description="Helical" evidence="12">
    <location>
        <begin position="242"/>
        <end position="267"/>
    </location>
</feature>
<evidence type="ECO:0000256" key="12">
    <source>
        <dbReference type="RuleBase" id="RU363075"/>
    </source>
</evidence>
<feature type="transmembrane region" description="Helical" evidence="12">
    <location>
        <begin position="207"/>
        <end position="236"/>
    </location>
</feature>
<evidence type="ECO:0000256" key="13">
    <source>
        <dbReference type="SAM" id="MobiDB-lite"/>
    </source>
</evidence>
<evidence type="ECO:0000256" key="8">
    <source>
        <dbReference type="ARBA" id="ARBA00022989"/>
    </source>
</evidence>
<feature type="transmembrane region" description="Helical" evidence="12">
    <location>
        <begin position="311"/>
        <end position="330"/>
    </location>
</feature>
<feature type="transmembrane region" description="Helical" evidence="12">
    <location>
        <begin position="358"/>
        <end position="378"/>
    </location>
</feature>
<comment type="pathway">
    <text evidence="2">Protein modification; protein glycosylation.</text>
</comment>
<dbReference type="EMBL" id="WIQZ01000001">
    <property type="protein sequence ID" value="KAF3147202.1"/>
    <property type="molecule type" value="Genomic_DNA"/>
</dbReference>
<comment type="catalytic activity">
    <reaction evidence="11">
        <text>an alpha-D-Man-(1-&gt;2)-alpha-D-Man-(1-&gt;2)-alpha-D-Man-(1-&gt;3)-[alpha-D-Man-(1-&gt;2)-alpha-D-Man-(1-&gt;3)-alpha-D-Man-(1-&gt;6)]-beta-D-Man-(1-&gt;4)-beta-D-GlcNAc-(1-&gt;4)-alpha-D-GlcNAc-diphospho-di-trans,poly-cis-dolichol + a di-trans,poly-cis-dolichyl beta-D-mannosyl phosphate = an alpha-D-Man-(1-&gt;2)-alpha-D-Man-(1-&gt;2)-alpha-D-Man-(1-&gt;3)-[alpha-D-Man-(1-&gt;2)-alpha-D-Man-(1-&gt;3)-[alpha-D-Man-(1-&gt;6)]-alpha-D-Man-(1-&gt;6)]-beta-D-Man-(1-&gt;4)-beta-D-GlcNAc-(1-&gt;4)-alpha-D-GlcNAc-diphospho-di-trans,poly-cis-dolichol + a di-trans,poly-cis-dolichyl phosphate + H(+)</text>
        <dbReference type="Rhea" id="RHEA:29535"/>
        <dbReference type="Rhea" id="RHEA-COMP:19498"/>
        <dbReference type="Rhea" id="RHEA-COMP:19501"/>
        <dbReference type="Rhea" id="RHEA-COMP:19518"/>
        <dbReference type="Rhea" id="RHEA-COMP:19519"/>
        <dbReference type="ChEBI" id="CHEBI:15378"/>
        <dbReference type="ChEBI" id="CHEBI:57683"/>
        <dbReference type="ChEBI" id="CHEBI:58211"/>
        <dbReference type="ChEBI" id="CHEBI:132517"/>
        <dbReference type="ChEBI" id="CHEBI:132519"/>
        <dbReference type="EC" id="2.4.1.260"/>
    </reaction>
    <physiologicalReaction direction="left-to-right" evidence="11">
        <dbReference type="Rhea" id="RHEA:29536"/>
    </physiologicalReaction>
</comment>
<dbReference type="GO" id="GO:0006487">
    <property type="term" value="P:protein N-linked glycosylation"/>
    <property type="evidence" value="ECO:0007669"/>
    <property type="project" value="TreeGrafter"/>
</dbReference>
<evidence type="ECO:0000256" key="5">
    <source>
        <dbReference type="ARBA" id="ARBA00022679"/>
    </source>
</evidence>
<evidence type="ECO:0000256" key="11">
    <source>
        <dbReference type="ARBA" id="ARBA00048899"/>
    </source>
</evidence>
<feature type="transmembrane region" description="Helical" evidence="12">
    <location>
        <begin position="385"/>
        <end position="408"/>
    </location>
</feature>
<keyword evidence="9 12" id="KW-0472">Membrane</keyword>
<dbReference type="Pfam" id="PF03901">
    <property type="entry name" value="Glyco_transf_22"/>
    <property type="match status" value="1"/>
</dbReference>
<evidence type="ECO:0000313" key="14">
    <source>
        <dbReference type="EMBL" id="KAF3147202.1"/>
    </source>
</evidence>
<protein>
    <recommendedName>
        <fullName evidence="12">Mannosyltransferase</fullName>
        <ecNumber evidence="12">2.4.1.-</ecNumber>
    </recommendedName>
</protein>
<keyword evidence="7 12" id="KW-0256">Endoplasmic reticulum</keyword>
<sequence>MSQTKETKKAVEADSGHGPAAAGDSDILGTLLEILLPATMFVHLLMAPYTKVEESFNIQAIHDVANIGMPVPFTNVEEVLAQYDHVEFPGVVPRSFAGAGLIGGITSMVLGFVQDGLLQQIIVRAFLGLLNCSTIVLLSRRAASAYSPGAAKWYLLLQASQFHVMYYVSRTLPNMLAFGLVTYALAELLPPPRSLAARKDWFDTSPIGLQVLVLAAVIFRCELGILFLTSVVPLLATGWVNIFELIILGGATGLLGVLTAVSVDTYFWQTFPKPMWAELEGFLFNTVQGRSAEWGTSPVYYYFVNAIPKMMLNPLALLVLLPIGIYAGGWKRTTERIVGPSIAFVGVYSLLPHKEWRFIVYIMPALTLVAGVGADWVFSQRRKGVLYLGLNLALFTTVALTFVASFGMSYVSSLNYPGGQALRVLEEVAGGREDLRIHMDVLTCMTGATRFTQNTVGHPGWKFSKEERKEVLANPGFWREMDYVLTSNPEYVLGLFPDWEVKKAVKGYDGVAIWKEGSKLEEADILLGGKQAAEKLVGVTKAWPVVKMRDQVWIVGRKKVDIHLPGFEDVDLNDFKETVKLHDEL</sequence>
<name>A0A7C8K8W6_ORBOL</name>
<feature type="transmembrane region" description="Helical" evidence="12">
    <location>
        <begin position="95"/>
        <end position="113"/>
    </location>
</feature>
<dbReference type="GO" id="GO:0052917">
    <property type="term" value="F:dol-P-Man:Man(7)GlcNAc(2)-PP-Dol alpha-1,6-mannosyltransferase activity"/>
    <property type="evidence" value="ECO:0007669"/>
    <property type="project" value="UniProtKB-EC"/>
</dbReference>
<keyword evidence="6 12" id="KW-0812">Transmembrane</keyword>
<dbReference type="PANTHER" id="PTHR22760">
    <property type="entry name" value="GLYCOSYLTRANSFERASE"/>
    <property type="match status" value="1"/>
</dbReference>
<evidence type="ECO:0000256" key="1">
    <source>
        <dbReference type="ARBA" id="ARBA00004477"/>
    </source>
</evidence>
<dbReference type="PANTHER" id="PTHR22760:SF1">
    <property type="entry name" value="DOL-P-MAN:MAN(7)GLCNAC(2)-PP-DOL ALPHA-1,6-MANNOSYLTRANSFERASE"/>
    <property type="match status" value="1"/>
</dbReference>
<feature type="compositionally biased region" description="Basic and acidic residues" evidence="13">
    <location>
        <begin position="1"/>
        <end position="15"/>
    </location>
</feature>
<keyword evidence="8 12" id="KW-1133">Transmembrane helix</keyword>
<evidence type="ECO:0000256" key="4">
    <source>
        <dbReference type="ARBA" id="ARBA00022676"/>
    </source>
</evidence>
<evidence type="ECO:0000256" key="9">
    <source>
        <dbReference type="ARBA" id="ARBA00023136"/>
    </source>
</evidence>
<evidence type="ECO:0000256" key="2">
    <source>
        <dbReference type="ARBA" id="ARBA00004922"/>
    </source>
</evidence>
<evidence type="ECO:0000313" key="15">
    <source>
        <dbReference type="Proteomes" id="UP000480548"/>
    </source>
</evidence>
<comment type="function">
    <text evidence="10">Mannosyltransferase that operates in the biosynthetic pathway of dolichol-linked oligosaccharides, the glycan precursors employed in protein asparagine (N)-glycosylation. The assembly of dolichol-linked oligosaccharides begins on the cytosolic side of the endoplasmic reticulum membrane and finishes in its lumen. The sequential addition of sugars to dolichol pyrophosphate produces dolichol-linked oligosaccharides containing fourteen sugars, including two GlcNAcs, nine mannoses and three glucoses. Once assembled, the oligosaccharide is transferred from the lipid to nascent proteins by oligosaccharyltransferases. In the lumen of the endoplasmic reticulum, adds the eighth mannose residue in an alpha-1,6 linkage onto Man(7)GlcNAc(2)-PP-dolichol to produce Man(8)GlcNAc(2)-PP-dolichol.</text>
</comment>
<comment type="similarity">
    <text evidence="3 12">Belongs to the glycosyltransferase 22 family.</text>
</comment>
<proteinExistence type="inferred from homology"/>
<accession>A0A7C8K8W6</accession>
<comment type="subcellular location">
    <subcellularLocation>
        <location evidence="1 12">Endoplasmic reticulum membrane</location>
        <topology evidence="1 12">Multi-pass membrane protein</topology>
    </subcellularLocation>
</comment>
<dbReference type="GO" id="GO:0005789">
    <property type="term" value="C:endoplasmic reticulum membrane"/>
    <property type="evidence" value="ECO:0007669"/>
    <property type="project" value="UniProtKB-SubCell"/>
</dbReference>
<dbReference type="AlphaFoldDB" id="A0A7C8K8W6"/>
<keyword evidence="4 12" id="KW-0328">Glycosyltransferase</keyword>
<evidence type="ECO:0000256" key="10">
    <source>
        <dbReference type="ARBA" id="ARBA00044721"/>
    </source>
</evidence>
<evidence type="ECO:0000256" key="3">
    <source>
        <dbReference type="ARBA" id="ARBA00007063"/>
    </source>
</evidence>
<dbReference type="Proteomes" id="UP000480548">
    <property type="component" value="Unassembled WGS sequence"/>
</dbReference>
<dbReference type="UniPathway" id="UPA00378"/>